<comment type="caution">
    <text evidence="2">The sequence shown here is derived from an EMBL/GenBank/DDBJ whole genome shotgun (WGS) entry which is preliminary data.</text>
</comment>
<organism evidence="2 3">
    <name type="scientific">Halteria grandinella</name>
    <dbReference type="NCBI Taxonomy" id="5974"/>
    <lineage>
        <taxon>Eukaryota</taxon>
        <taxon>Sar</taxon>
        <taxon>Alveolata</taxon>
        <taxon>Ciliophora</taxon>
        <taxon>Intramacronucleata</taxon>
        <taxon>Spirotrichea</taxon>
        <taxon>Stichotrichia</taxon>
        <taxon>Sporadotrichida</taxon>
        <taxon>Halteriidae</taxon>
        <taxon>Halteria</taxon>
    </lineage>
</organism>
<dbReference type="EMBL" id="RRYP01019654">
    <property type="protein sequence ID" value="TNV73170.1"/>
    <property type="molecule type" value="Genomic_DNA"/>
</dbReference>
<sequence>MFHKPTIPNKKRKLNEMTNPTVTTRLGLKKLRVAPQHIDDLFDKQLSLNPQPPNPASHPSIQSTPATQAAELIEQTDNAPLSIYGVPENRGLVEELKINPNKYNRREELRERYKDMKSTRRVQGEGRPQFKVPVRGVERQMERWMTRMSFQYPLVSIAYFMSLPSIMQHQSPNS</sequence>
<protein>
    <submittedName>
        <fullName evidence="2">Uncharacterized protein</fullName>
    </submittedName>
</protein>
<reference evidence="2" key="1">
    <citation type="submission" date="2019-06" db="EMBL/GenBank/DDBJ databases">
        <authorList>
            <person name="Zheng W."/>
        </authorList>
    </citation>
    <scope>NUCLEOTIDE SEQUENCE</scope>
    <source>
        <strain evidence="2">QDHG01</strain>
    </source>
</reference>
<name>A0A8J8NEQ4_HALGN</name>
<gene>
    <name evidence="2" type="ORF">FGO68_gene17457</name>
</gene>
<keyword evidence="3" id="KW-1185">Reference proteome</keyword>
<evidence type="ECO:0000256" key="1">
    <source>
        <dbReference type="SAM" id="MobiDB-lite"/>
    </source>
</evidence>
<accession>A0A8J8NEQ4</accession>
<dbReference type="AlphaFoldDB" id="A0A8J8NEQ4"/>
<evidence type="ECO:0000313" key="3">
    <source>
        <dbReference type="Proteomes" id="UP000785679"/>
    </source>
</evidence>
<feature type="region of interest" description="Disordered" evidence="1">
    <location>
        <begin position="46"/>
        <end position="65"/>
    </location>
</feature>
<dbReference type="Proteomes" id="UP000785679">
    <property type="component" value="Unassembled WGS sequence"/>
</dbReference>
<evidence type="ECO:0000313" key="2">
    <source>
        <dbReference type="EMBL" id="TNV73170.1"/>
    </source>
</evidence>
<proteinExistence type="predicted"/>